<dbReference type="InterPro" id="IPR035979">
    <property type="entry name" value="RBD_domain_sf"/>
</dbReference>
<dbReference type="PANTHER" id="PTHR48027">
    <property type="entry name" value="HETEROGENEOUS NUCLEAR RIBONUCLEOPROTEIN 87F-RELATED"/>
    <property type="match status" value="1"/>
</dbReference>
<gene>
    <name evidence="4" type="ORF">EGYM00392_LOCUS49217</name>
</gene>
<dbReference type="PROSITE" id="PS50102">
    <property type="entry name" value="RRM"/>
    <property type="match status" value="1"/>
</dbReference>
<dbReference type="AlphaFoldDB" id="A0A7S1JB66"/>
<evidence type="ECO:0000256" key="1">
    <source>
        <dbReference type="ARBA" id="ARBA00022884"/>
    </source>
</evidence>
<reference evidence="4" key="1">
    <citation type="submission" date="2021-01" db="EMBL/GenBank/DDBJ databases">
        <authorList>
            <person name="Corre E."/>
            <person name="Pelletier E."/>
            <person name="Niang G."/>
            <person name="Scheremetjew M."/>
            <person name="Finn R."/>
            <person name="Kale V."/>
            <person name="Holt S."/>
            <person name="Cochrane G."/>
            <person name="Meng A."/>
            <person name="Brown T."/>
            <person name="Cohen L."/>
        </authorList>
    </citation>
    <scope>NUCLEOTIDE SEQUENCE</scope>
    <source>
        <strain evidence="4">NIES-381</strain>
    </source>
</reference>
<dbReference type="InterPro" id="IPR012677">
    <property type="entry name" value="Nucleotide-bd_a/b_plait_sf"/>
</dbReference>
<dbReference type="CDD" id="cd21608">
    <property type="entry name" value="RRM2_NsCP33_like"/>
    <property type="match status" value="1"/>
</dbReference>
<sequence length="108" mass="12133">MFKTATFLMLQRTTTSFMRNSLSLFNKDIYVGNLAWAMTDADLKAEFQKFGPITKCNVLMDRMTGRSRGFGFVSFEDENAAQTAIKEMDGAEAFGRTLRVNASARPAR</sequence>
<dbReference type="InterPro" id="IPR052462">
    <property type="entry name" value="SLIRP/GR-RBP-like"/>
</dbReference>
<dbReference type="InterPro" id="IPR048289">
    <property type="entry name" value="RRM2_NsCP33-like"/>
</dbReference>
<feature type="domain" description="RRM" evidence="3">
    <location>
        <begin position="27"/>
        <end position="105"/>
    </location>
</feature>
<organism evidence="4">
    <name type="scientific">Eutreptiella gymnastica</name>
    <dbReference type="NCBI Taxonomy" id="73025"/>
    <lineage>
        <taxon>Eukaryota</taxon>
        <taxon>Discoba</taxon>
        <taxon>Euglenozoa</taxon>
        <taxon>Euglenida</taxon>
        <taxon>Spirocuta</taxon>
        <taxon>Euglenophyceae</taxon>
        <taxon>Eutreptiales</taxon>
        <taxon>Eutreptiaceae</taxon>
        <taxon>Eutreptiella</taxon>
    </lineage>
</organism>
<evidence type="ECO:0000256" key="2">
    <source>
        <dbReference type="PROSITE-ProRule" id="PRU00176"/>
    </source>
</evidence>
<evidence type="ECO:0000259" key="3">
    <source>
        <dbReference type="PROSITE" id="PS50102"/>
    </source>
</evidence>
<dbReference type="Pfam" id="PF00076">
    <property type="entry name" value="RRM_1"/>
    <property type="match status" value="1"/>
</dbReference>
<keyword evidence="1 2" id="KW-0694">RNA-binding</keyword>
<dbReference type="SUPFAM" id="SSF54928">
    <property type="entry name" value="RNA-binding domain, RBD"/>
    <property type="match status" value="1"/>
</dbReference>
<accession>A0A7S1JB66</accession>
<dbReference type="SMART" id="SM00360">
    <property type="entry name" value="RRM"/>
    <property type="match status" value="1"/>
</dbReference>
<dbReference type="GO" id="GO:0003723">
    <property type="term" value="F:RNA binding"/>
    <property type="evidence" value="ECO:0007669"/>
    <property type="project" value="UniProtKB-UniRule"/>
</dbReference>
<evidence type="ECO:0000313" key="4">
    <source>
        <dbReference type="EMBL" id="CAD9038057.1"/>
    </source>
</evidence>
<name>A0A7S1JB66_9EUGL</name>
<dbReference type="InterPro" id="IPR000504">
    <property type="entry name" value="RRM_dom"/>
</dbReference>
<dbReference type="EMBL" id="HBGA01132946">
    <property type="protein sequence ID" value="CAD9038057.1"/>
    <property type="molecule type" value="Transcribed_RNA"/>
</dbReference>
<protein>
    <recommendedName>
        <fullName evidence="3">RRM domain-containing protein</fullName>
    </recommendedName>
</protein>
<proteinExistence type="predicted"/>
<dbReference type="Gene3D" id="3.30.70.330">
    <property type="match status" value="1"/>
</dbReference>